<evidence type="ECO:0000313" key="3">
    <source>
        <dbReference type="EMBL" id="NYH52149.1"/>
    </source>
</evidence>
<keyword evidence="1 2" id="KW-0378">Hydrolase</keyword>
<comment type="function">
    <text evidence="2">Hydrolyzes RNA 2',3'-cyclic phosphodiester to an RNA 2'-phosphomonoester.</text>
</comment>
<feature type="active site" description="Proton donor" evidence="2">
    <location>
        <position position="40"/>
    </location>
</feature>
<keyword evidence="3" id="KW-0436">Ligase</keyword>
<protein>
    <recommendedName>
        <fullName evidence="2">RNA 2',3'-cyclic phosphodiesterase</fullName>
        <shortName evidence="2">RNA 2',3'-CPDase</shortName>
        <ecNumber evidence="2">3.1.4.58</ecNumber>
    </recommendedName>
</protein>
<dbReference type="NCBIfam" id="TIGR02258">
    <property type="entry name" value="2_5_ligase"/>
    <property type="match status" value="1"/>
</dbReference>
<feature type="short sequence motif" description="HXTX 1" evidence="2">
    <location>
        <begin position="40"/>
        <end position="43"/>
    </location>
</feature>
<gene>
    <name evidence="3" type="ORF">HNR06_001738</name>
</gene>
<dbReference type="EC" id="3.1.4.58" evidence="2"/>
<comment type="similarity">
    <text evidence="2">Belongs to the 2H phosphoesterase superfamily. ThpR family.</text>
</comment>
<comment type="caution">
    <text evidence="3">The sequence shown here is derived from an EMBL/GenBank/DDBJ whole genome shotgun (WGS) entry which is preliminary data.</text>
</comment>
<dbReference type="GO" id="GO:0016874">
    <property type="term" value="F:ligase activity"/>
    <property type="evidence" value="ECO:0007669"/>
    <property type="project" value="UniProtKB-KW"/>
</dbReference>
<dbReference type="PANTHER" id="PTHR35561">
    <property type="entry name" value="RNA 2',3'-CYCLIC PHOSPHODIESTERASE"/>
    <property type="match status" value="1"/>
</dbReference>
<dbReference type="GO" id="GO:0008664">
    <property type="term" value="F:RNA 2',3'-cyclic 3'-phosphodiesterase activity"/>
    <property type="evidence" value="ECO:0007669"/>
    <property type="project" value="UniProtKB-EC"/>
</dbReference>
<evidence type="ECO:0000256" key="1">
    <source>
        <dbReference type="ARBA" id="ARBA00022801"/>
    </source>
</evidence>
<feature type="short sequence motif" description="HXTX 2" evidence="2">
    <location>
        <begin position="128"/>
        <end position="131"/>
    </location>
</feature>
<comment type="catalytic activity">
    <reaction evidence="2">
        <text>a 3'-end 2',3'-cyclophospho-ribonucleotide-RNA + H2O = a 3'-end 2'-phospho-ribonucleotide-RNA + H(+)</text>
        <dbReference type="Rhea" id="RHEA:11828"/>
        <dbReference type="Rhea" id="RHEA-COMP:10464"/>
        <dbReference type="Rhea" id="RHEA-COMP:17353"/>
        <dbReference type="ChEBI" id="CHEBI:15377"/>
        <dbReference type="ChEBI" id="CHEBI:15378"/>
        <dbReference type="ChEBI" id="CHEBI:83064"/>
        <dbReference type="ChEBI" id="CHEBI:173113"/>
        <dbReference type="EC" id="3.1.4.58"/>
    </reaction>
</comment>
<organism evidence="3 4">
    <name type="scientific">Nocardiopsis sinuspersici</name>
    <dbReference type="NCBI Taxonomy" id="501010"/>
    <lineage>
        <taxon>Bacteria</taxon>
        <taxon>Bacillati</taxon>
        <taxon>Actinomycetota</taxon>
        <taxon>Actinomycetes</taxon>
        <taxon>Streptosporangiales</taxon>
        <taxon>Nocardiopsidaceae</taxon>
        <taxon>Nocardiopsis</taxon>
    </lineage>
</organism>
<name>A0A7Y9XAC7_9ACTN</name>
<dbReference type="InterPro" id="IPR004175">
    <property type="entry name" value="RNA_CPDase"/>
</dbReference>
<sequence>MRLFAALDPPPDVLDTLRGAVDRGRRHEPGLRWSRPRDWHLTLVFLGEVGEDRLPALTDALGDEARAHQPLSLSVRGWGTFPPGGGRSSVLWAGLGGDTEALGALADGLRAAAAGAGLPVEHRPYVPHVTVARSRPARDLADTVRALGPLRSRGWRAHEVHLVESRVGKEDRYRTVRTWALGWEADPAPSPERSTS</sequence>
<dbReference type="Proteomes" id="UP000584931">
    <property type="component" value="Unassembled WGS sequence"/>
</dbReference>
<dbReference type="HAMAP" id="MF_01940">
    <property type="entry name" value="RNA_CPDase"/>
    <property type="match status" value="1"/>
</dbReference>
<dbReference type="GO" id="GO:0004113">
    <property type="term" value="F:2',3'-cyclic-nucleotide 3'-phosphodiesterase activity"/>
    <property type="evidence" value="ECO:0007669"/>
    <property type="project" value="InterPro"/>
</dbReference>
<accession>A0A7Y9XAC7</accession>
<evidence type="ECO:0000313" key="4">
    <source>
        <dbReference type="Proteomes" id="UP000584931"/>
    </source>
</evidence>
<dbReference type="AlphaFoldDB" id="A0A7Y9XAC7"/>
<dbReference type="PANTHER" id="PTHR35561:SF1">
    <property type="entry name" value="RNA 2',3'-CYCLIC PHOSPHODIESTERASE"/>
    <property type="match status" value="1"/>
</dbReference>
<reference evidence="3 4" key="1">
    <citation type="submission" date="2020-07" db="EMBL/GenBank/DDBJ databases">
        <title>Sequencing the genomes of 1000 actinobacteria strains.</title>
        <authorList>
            <person name="Klenk H.-P."/>
        </authorList>
    </citation>
    <scope>NUCLEOTIDE SEQUENCE [LARGE SCALE GENOMIC DNA]</scope>
    <source>
        <strain evidence="3 4">DSM 45278</strain>
    </source>
</reference>
<dbReference type="EMBL" id="JACCHL010000001">
    <property type="protein sequence ID" value="NYH52149.1"/>
    <property type="molecule type" value="Genomic_DNA"/>
</dbReference>
<proteinExistence type="inferred from homology"/>
<dbReference type="RefSeq" id="WP_179809725.1">
    <property type="nucleotide sequence ID" value="NZ_JACCHL010000001.1"/>
</dbReference>
<dbReference type="Gene3D" id="3.90.1140.10">
    <property type="entry name" value="Cyclic phosphodiesterase"/>
    <property type="match status" value="1"/>
</dbReference>
<dbReference type="SUPFAM" id="SSF55144">
    <property type="entry name" value="LigT-like"/>
    <property type="match status" value="1"/>
</dbReference>
<dbReference type="InterPro" id="IPR009097">
    <property type="entry name" value="Cyclic_Pdiesterase"/>
</dbReference>
<evidence type="ECO:0000256" key="2">
    <source>
        <dbReference type="HAMAP-Rule" id="MF_01940"/>
    </source>
</evidence>
<feature type="active site" description="Proton acceptor" evidence="2">
    <location>
        <position position="128"/>
    </location>
</feature>
<dbReference type="Pfam" id="PF13563">
    <property type="entry name" value="2_5_RNA_ligase2"/>
    <property type="match status" value="1"/>
</dbReference>